<feature type="compositionally biased region" description="Basic and acidic residues" evidence="1">
    <location>
        <begin position="257"/>
        <end position="311"/>
    </location>
</feature>
<dbReference type="KEGG" id="crq:GCK72_001928"/>
<feature type="compositionally biased region" description="Basic and acidic residues" evidence="1">
    <location>
        <begin position="129"/>
        <end position="199"/>
    </location>
</feature>
<dbReference type="GeneID" id="9816073"/>
<sequence>MSGQLKSPELKKKKKEKGMKSKHKSKPGSKHGSKPGSKHGSKPGSKHGLKTKGTKHGKGKKGRKHSKHDPNKPRKKKKSKDSEKPLPGSGPTSIPSKSVPKKSEKTGVEGTPKTVEKLVTVENNSGSLRVEKTQLSDDSLRRKKENKENKKKEKDEKKKTSKSDVEKDEYKKKKKEEKEGKKEVKVEEKKEKKEKEPKVKPVAPGSAVDQSPPTAEKKTKSSVDGTPDDSKKKMKEEPKVATPDAKTPETVGPPMMEIKKEGSKKELKEGNKNGSDEGKLESEHDNLVEEPPKKKNNDDSNLKKQKSESFRLKKTQSLSPVNIAAPIAPGPPGKQIIRPHPDPNNEIVMNTPPLSDRSGKLKAVEAQRSELDQPLPEPEFVLNHGDTRVKKIDIKKQAFDYIAYNRHDLKLKQADFAKNMAVALSDIGINKELLMLTIVNLKNSGQISKSEMDAVLKDIFVVKKMSISFSQVSFLLKTHCEMYKSSKNNSKEVVHVDV</sequence>
<accession>A0A6A5HPF5</accession>
<comment type="caution">
    <text evidence="2">The sequence shown here is derived from an EMBL/GenBank/DDBJ whole genome shotgun (WGS) entry which is preliminary data.</text>
</comment>
<organism evidence="2 3">
    <name type="scientific">Caenorhabditis remanei</name>
    <name type="common">Caenorhabditis vulgaris</name>
    <dbReference type="NCBI Taxonomy" id="31234"/>
    <lineage>
        <taxon>Eukaryota</taxon>
        <taxon>Metazoa</taxon>
        <taxon>Ecdysozoa</taxon>
        <taxon>Nematoda</taxon>
        <taxon>Chromadorea</taxon>
        <taxon>Rhabditida</taxon>
        <taxon>Rhabditina</taxon>
        <taxon>Rhabditomorpha</taxon>
        <taxon>Rhabditoidea</taxon>
        <taxon>Rhabditidae</taxon>
        <taxon>Peloderinae</taxon>
        <taxon>Caenorhabditis</taxon>
    </lineage>
</organism>
<dbReference type="RefSeq" id="XP_053591831.1">
    <property type="nucleotide sequence ID" value="XM_053723186.1"/>
</dbReference>
<protein>
    <submittedName>
        <fullName evidence="2">Uncharacterized protein</fullName>
    </submittedName>
</protein>
<evidence type="ECO:0000313" key="3">
    <source>
        <dbReference type="Proteomes" id="UP000483820"/>
    </source>
</evidence>
<feature type="compositionally biased region" description="Basic and acidic residues" evidence="1">
    <location>
        <begin position="228"/>
        <end position="239"/>
    </location>
</feature>
<evidence type="ECO:0000256" key="1">
    <source>
        <dbReference type="SAM" id="MobiDB-lite"/>
    </source>
</evidence>
<feature type="compositionally biased region" description="Basic residues" evidence="1">
    <location>
        <begin position="11"/>
        <end position="79"/>
    </location>
</feature>
<dbReference type="CTD" id="9816073"/>
<dbReference type="EMBL" id="WUAV01000001">
    <property type="protein sequence ID" value="KAF1770110.1"/>
    <property type="molecule type" value="Genomic_DNA"/>
</dbReference>
<dbReference type="AlphaFoldDB" id="A0A6A5HPF5"/>
<evidence type="ECO:0000313" key="2">
    <source>
        <dbReference type="EMBL" id="KAF1770110.1"/>
    </source>
</evidence>
<dbReference type="Proteomes" id="UP000483820">
    <property type="component" value="Chromosome I"/>
</dbReference>
<proteinExistence type="predicted"/>
<feature type="region of interest" description="Disordered" evidence="1">
    <location>
        <begin position="1"/>
        <end position="334"/>
    </location>
</feature>
<name>A0A6A5HPF5_CAERE</name>
<gene>
    <name evidence="2" type="ORF">GCK72_001928</name>
</gene>
<reference evidence="2 3" key="1">
    <citation type="submission" date="2019-12" db="EMBL/GenBank/DDBJ databases">
        <title>Chromosome-level assembly of the Caenorhabditis remanei genome.</title>
        <authorList>
            <person name="Teterina A.A."/>
            <person name="Willis J.H."/>
            <person name="Phillips P.C."/>
        </authorList>
    </citation>
    <scope>NUCLEOTIDE SEQUENCE [LARGE SCALE GENOMIC DNA]</scope>
    <source>
        <strain evidence="2 3">PX506</strain>
        <tissue evidence="2">Whole organism</tissue>
    </source>
</reference>